<dbReference type="AlphaFoldDB" id="A0A7D5SF14"/>
<reference evidence="1 2" key="1">
    <citation type="journal article" date="2019" name="Microbiome">
        <title>Annotated bacterial chromosomes from frame-shift-corrected long-read metagenomic data.</title>
        <authorList>
            <person name="Arumugam K."/>
            <person name="Bagci C."/>
            <person name="Bessarab I."/>
            <person name="Beier S."/>
            <person name="Buchfink B."/>
            <person name="Gorska A."/>
            <person name="Qiu G."/>
            <person name="Huson D.H."/>
            <person name="Williams R.B.H."/>
        </authorList>
    </citation>
    <scope>NUCLEOTIDE SEQUENCE [LARGE SCALE GENOMIC DNA]</scope>
    <source>
        <strain evidence="1">SSA1</strain>
    </source>
</reference>
<gene>
    <name evidence="1" type="ORF">HWD57_13780</name>
</gene>
<organism evidence="1 2">
    <name type="scientific">Candidatus Accumulibacter cognatus</name>
    <dbReference type="NCBI Taxonomy" id="2954383"/>
    <lineage>
        <taxon>Bacteria</taxon>
        <taxon>Pseudomonadati</taxon>
        <taxon>Pseudomonadota</taxon>
        <taxon>Betaproteobacteria</taxon>
        <taxon>Candidatus Accumulibacter</taxon>
    </lineage>
</organism>
<dbReference type="Proteomes" id="UP000509684">
    <property type="component" value="Chromosome"/>
</dbReference>
<sequence length="70" mass="7586">MFEPGARSHSDEQGIEGATQLALEILVVWINGLEVLEWRSQVGFTGTGENGFDDFLSEDELASENTVEGG</sequence>
<protein>
    <submittedName>
        <fullName evidence="1">Uncharacterized protein</fullName>
    </submittedName>
</protein>
<dbReference type="KEGG" id="acog:HWD57_13780"/>
<evidence type="ECO:0000313" key="1">
    <source>
        <dbReference type="EMBL" id="QLH50739.1"/>
    </source>
</evidence>
<accession>A0A7D5SF14</accession>
<dbReference type="EMBL" id="CP058708">
    <property type="protein sequence ID" value="QLH50739.1"/>
    <property type="molecule type" value="Genomic_DNA"/>
</dbReference>
<evidence type="ECO:0000313" key="2">
    <source>
        <dbReference type="Proteomes" id="UP000509684"/>
    </source>
</evidence>
<proteinExistence type="predicted"/>
<name>A0A7D5SF14_9PROT</name>